<organism evidence="1 2">
    <name type="scientific">Eumeta variegata</name>
    <name type="common">Bagworm moth</name>
    <name type="synonym">Eumeta japonica</name>
    <dbReference type="NCBI Taxonomy" id="151549"/>
    <lineage>
        <taxon>Eukaryota</taxon>
        <taxon>Metazoa</taxon>
        <taxon>Ecdysozoa</taxon>
        <taxon>Arthropoda</taxon>
        <taxon>Hexapoda</taxon>
        <taxon>Insecta</taxon>
        <taxon>Pterygota</taxon>
        <taxon>Neoptera</taxon>
        <taxon>Endopterygota</taxon>
        <taxon>Lepidoptera</taxon>
        <taxon>Glossata</taxon>
        <taxon>Ditrysia</taxon>
        <taxon>Tineoidea</taxon>
        <taxon>Psychidae</taxon>
        <taxon>Oiketicinae</taxon>
        <taxon>Eumeta</taxon>
    </lineage>
</organism>
<dbReference type="InterPro" id="IPR045249">
    <property type="entry name" value="HARBI1-like"/>
</dbReference>
<dbReference type="STRING" id="151549.A0A4C1SL09"/>
<keyword evidence="2" id="KW-1185">Reference proteome</keyword>
<gene>
    <name evidence="1" type="primary">Harbi1</name>
    <name evidence="1" type="ORF">EVAR_7590_1</name>
</gene>
<sequence length="213" mass="24396">MIFDSCWRCCVSTRVEINDETGDPRSDRDMTLIHYNQITSLQCHETLGTGETPFEMFTDEEFQKRYRFDKNTVIFINEIISPDLAPVSNRKCTLSVLEQLFITLRFYATGTFQIVVGDDINVHKTTVSRVVFKVSKEIAKLARNYIAMPTSRELREVKAHFYSLAGFPNVIGCVDGTHIPIQSCGGDEAELFRNRKGYFSINVQVVRCKFIDP</sequence>
<dbReference type="PANTHER" id="PTHR22930:SF289">
    <property type="entry name" value="DDE TNP4 DOMAIN-CONTAINING PROTEIN-RELATED"/>
    <property type="match status" value="1"/>
</dbReference>
<evidence type="ECO:0000313" key="2">
    <source>
        <dbReference type="Proteomes" id="UP000299102"/>
    </source>
</evidence>
<name>A0A4C1SL09_EUMVA</name>
<proteinExistence type="predicted"/>
<dbReference type="PANTHER" id="PTHR22930">
    <property type="match status" value="1"/>
</dbReference>
<accession>A0A4C1SL09</accession>
<dbReference type="AlphaFoldDB" id="A0A4C1SL09"/>
<evidence type="ECO:0000313" key="1">
    <source>
        <dbReference type="EMBL" id="GBP01898.1"/>
    </source>
</evidence>
<protein>
    <submittedName>
        <fullName evidence="1">Nuclease HARBI1</fullName>
    </submittedName>
</protein>
<reference evidence="1 2" key="1">
    <citation type="journal article" date="2019" name="Commun. Biol.">
        <title>The bagworm genome reveals a unique fibroin gene that provides high tensile strength.</title>
        <authorList>
            <person name="Kono N."/>
            <person name="Nakamura H."/>
            <person name="Ohtoshi R."/>
            <person name="Tomita M."/>
            <person name="Numata K."/>
            <person name="Arakawa K."/>
        </authorList>
    </citation>
    <scope>NUCLEOTIDE SEQUENCE [LARGE SCALE GENOMIC DNA]</scope>
</reference>
<dbReference type="EMBL" id="BGZK01003494">
    <property type="protein sequence ID" value="GBP01898.1"/>
    <property type="molecule type" value="Genomic_DNA"/>
</dbReference>
<comment type="caution">
    <text evidence="1">The sequence shown here is derived from an EMBL/GenBank/DDBJ whole genome shotgun (WGS) entry which is preliminary data.</text>
</comment>
<dbReference type="Proteomes" id="UP000299102">
    <property type="component" value="Unassembled WGS sequence"/>
</dbReference>
<dbReference type="OrthoDB" id="2430314at2759"/>